<dbReference type="Proteomes" id="UP000254631">
    <property type="component" value="Unassembled WGS sequence"/>
</dbReference>
<reference evidence="1 2" key="1">
    <citation type="submission" date="2018-06" db="EMBL/GenBank/DDBJ databases">
        <authorList>
            <consortium name="Pathogen Informatics"/>
            <person name="Doyle S."/>
        </authorList>
    </citation>
    <scope>NUCLEOTIDE SEQUENCE [LARGE SCALE GENOMIC DNA]</scope>
    <source>
        <strain evidence="1 2">NCTC12000</strain>
    </source>
</reference>
<dbReference type="EMBL" id="UGOL01000001">
    <property type="protein sequence ID" value="STX78628.1"/>
    <property type="molecule type" value="Genomic_DNA"/>
</dbReference>
<accession>A0A128R876</accession>
<sequence length="45" mass="4996">MFLTKKLGVFLSPEKIKLEGNPLECYKSSSPQIFKLLALAKSIIA</sequence>
<organism evidence="1 2">
    <name type="scientific">Legionella pneumophila</name>
    <dbReference type="NCBI Taxonomy" id="446"/>
    <lineage>
        <taxon>Bacteria</taxon>
        <taxon>Pseudomonadati</taxon>
        <taxon>Pseudomonadota</taxon>
        <taxon>Gammaproteobacteria</taxon>
        <taxon>Legionellales</taxon>
        <taxon>Legionellaceae</taxon>
        <taxon>Legionella</taxon>
    </lineage>
</organism>
<evidence type="ECO:0000313" key="1">
    <source>
        <dbReference type="EMBL" id="STX78628.1"/>
    </source>
</evidence>
<evidence type="ECO:0000313" key="2">
    <source>
        <dbReference type="Proteomes" id="UP000254631"/>
    </source>
</evidence>
<proteinExistence type="predicted"/>
<dbReference type="AlphaFoldDB" id="A0A128R876"/>
<protein>
    <submittedName>
        <fullName evidence="1">Uncharacterized protein</fullName>
    </submittedName>
</protein>
<name>A0A128R876_LEGPN</name>
<gene>
    <name evidence="1" type="ORF">NCTC12000_00606</name>
</gene>